<dbReference type="RefSeq" id="WP_151005665.1">
    <property type="nucleotide sequence ID" value="NZ_BPQY01000056.1"/>
</dbReference>
<sequence>MARTHDDLLDEVDRGIAMGEANSTALTAAIIGLTGAGCDATEFETALRDTRNALATLRRQRWAIPARATKP</sequence>
<reference evidence="1 2" key="1">
    <citation type="submission" date="2019-09" db="EMBL/GenBank/DDBJ databases">
        <title>YIM 48816 draft genome.</title>
        <authorList>
            <person name="Jiang L."/>
        </authorList>
    </citation>
    <scope>NUCLEOTIDE SEQUENCE [LARGE SCALE GENOMIC DNA]</scope>
    <source>
        <strain evidence="1 2">YIM 48816</strain>
    </source>
</reference>
<name>A0A6L3SRY6_9HYPH</name>
<evidence type="ECO:0000313" key="2">
    <source>
        <dbReference type="Proteomes" id="UP000474159"/>
    </source>
</evidence>
<comment type="caution">
    <text evidence="1">The sequence shown here is derived from an EMBL/GenBank/DDBJ whole genome shotgun (WGS) entry which is preliminary data.</text>
</comment>
<proteinExistence type="predicted"/>
<evidence type="ECO:0000313" key="1">
    <source>
        <dbReference type="EMBL" id="KAB1069235.1"/>
    </source>
</evidence>
<organism evidence="1 2">
    <name type="scientific">Methylobacterium soli</name>
    <dbReference type="NCBI Taxonomy" id="553447"/>
    <lineage>
        <taxon>Bacteria</taxon>
        <taxon>Pseudomonadati</taxon>
        <taxon>Pseudomonadota</taxon>
        <taxon>Alphaproteobacteria</taxon>
        <taxon>Hyphomicrobiales</taxon>
        <taxon>Methylobacteriaceae</taxon>
        <taxon>Methylobacterium</taxon>
    </lineage>
</organism>
<evidence type="ECO:0008006" key="3">
    <source>
        <dbReference type="Google" id="ProtNLM"/>
    </source>
</evidence>
<dbReference type="Proteomes" id="UP000474159">
    <property type="component" value="Unassembled WGS sequence"/>
</dbReference>
<protein>
    <recommendedName>
        <fullName evidence="3">ANTAR domain-containing protein</fullName>
    </recommendedName>
</protein>
<keyword evidence="2" id="KW-1185">Reference proteome</keyword>
<gene>
    <name evidence="1" type="ORF">F6X53_31130</name>
</gene>
<dbReference type="EMBL" id="VZZK01000078">
    <property type="protein sequence ID" value="KAB1069235.1"/>
    <property type="molecule type" value="Genomic_DNA"/>
</dbReference>
<accession>A0A6L3SRY6</accession>
<dbReference type="AlphaFoldDB" id="A0A6L3SRY6"/>